<evidence type="ECO:0000313" key="1">
    <source>
        <dbReference type="EMBL" id="ABF93118.1"/>
    </source>
</evidence>
<protein>
    <submittedName>
        <fullName evidence="1">Lipoprotein</fullName>
    </submittedName>
</protein>
<evidence type="ECO:0000313" key="2">
    <source>
        <dbReference type="Proteomes" id="UP000002402"/>
    </source>
</evidence>
<proteinExistence type="predicted"/>
<accession>Q1DFQ0</accession>
<dbReference type="PROSITE" id="PS51257">
    <property type="entry name" value="PROKAR_LIPOPROTEIN"/>
    <property type="match status" value="1"/>
</dbReference>
<dbReference type="HOGENOM" id="CLU_111046_0_0_7"/>
<dbReference type="AlphaFoldDB" id="Q1DFQ0"/>
<dbReference type="STRING" id="246197.MXAN_0242"/>
<dbReference type="RefSeq" id="WP_011550387.1">
    <property type="nucleotide sequence ID" value="NC_008095.1"/>
</dbReference>
<dbReference type="Proteomes" id="UP000002402">
    <property type="component" value="Chromosome"/>
</dbReference>
<dbReference type="KEGG" id="mxa:MXAN_0242"/>
<name>Q1DFQ0_MYXXD</name>
<sequence length="221" mass="24356">MRIHPGLGLSLLVAFWLGCSTTAKTPIQRGARAATEACSGSHEDRCVSLLCEGDACGFYRCEDLLGEVELARFPPARPPVAAAAPGSGPRRNWGGGQQLPRGAVMVFPNWNGGSSRVIPPSHRLTPGRWEKHHIFPQAEDLARWFEGQGVKIHSYTMPIPRDVHRRIHGPLGNGGAWNKAWREFRNRNASAEEIFKHAGELIHRFELIGGPIQPYYSRPGA</sequence>
<dbReference type="Pfam" id="PF09533">
    <property type="entry name" value="DUF2380"/>
    <property type="match status" value="1"/>
</dbReference>
<dbReference type="EnsemblBacteria" id="ABF93118">
    <property type="protein sequence ID" value="ABF93118"/>
    <property type="gene ID" value="MXAN_0242"/>
</dbReference>
<dbReference type="EMBL" id="CP000113">
    <property type="protein sequence ID" value="ABF93118.1"/>
    <property type="molecule type" value="Genomic_DNA"/>
</dbReference>
<keyword evidence="1" id="KW-0449">Lipoprotein</keyword>
<keyword evidence="2" id="KW-1185">Reference proteome</keyword>
<dbReference type="GeneID" id="41357742"/>
<gene>
    <name evidence="1" type="ordered locus">MXAN_0242</name>
</gene>
<dbReference type="NCBIfam" id="TIGR02269">
    <property type="entry name" value="TIGR02269 family lipoprotein"/>
    <property type="match status" value="1"/>
</dbReference>
<dbReference type="OrthoDB" id="5512084at2"/>
<reference evidence="1 2" key="1">
    <citation type="journal article" date="2006" name="Proc. Natl. Acad. Sci. U.S.A.">
        <title>Evolution of sensory complexity recorded in a myxobacterial genome.</title>
        <authorList>
            <person name="Goldman B.S."/>
            <person name="Nierman W.C."/>
            <person name="Kaiser D."/>
            <person name="Slater S.C."/>
            <person name="Durkin A.S."/>
            <person name="Eisen J.A."/>
            <person name="Ronning C.M."/>
            <person name="Barbazuk W.B."/>
            <person name="Blanchard M."/>
            <person name="Field C."/>
            <person name="Halling C."/>
            <person name="Hinkle G."/>
            <person name="Iartchuk O."/>
            <person name="Kim H.S."/>
            <person name="Mackenzie C."/>
            <person name="Madupu R."/>
            <person name="Miller N."/>
            <person name="Shvartsbeyn A."/>
            <person name="Sullivan S.A."/>
            <person name="Vaudin M."/>
            <person name="Wiegand R."/>
            <person name="Kaplan H.B."/>
        </authorList>
    </citation>
    <scope>NUCLEOTIDE SEQUENCE [LARGE SCALE GENOMIC DNA]</scope>
    <source>
        <strain evidence="2">DK1622</strain>
    </source>
</reference>
<dbReference type="InterPro" id="IPR011755">
    <property type="entry name" value="CHP02269_MYXXA"/>
</dbReference>
<organism evidence="1 2">
    <name type="scientific">Myxococcus xanthus (strain DK1622)</name>
    <dbReference type="NCBI Taxonomy" id="246197"/>
    <lineage>
        <taxon>Bacteria</taxon>
        <taxon>Pseudomonadati</taxon>
        <taxon>Myxococcota</taxon>
        <taxon>Myxococcia</taxon>
        <taxon>Myxococcales</taxon>
        <taxon>Cystobacterineae</taxon>
        <taxon>Myxococcaceae</taxon>
        <taxon>Myxococcus</taxon>
    </lineage>
</organism>